<evidence type="ECO:0000256" key="13">
    <source>
        <dbReference type="ARBA" id="ARBA00038999"/>
    </source>
</evidence>
<dbReference type="PROSITE" id="PS50011">
    <property type="entry name" value="PROTEIN_KINASE_DOM"/>
    <property type="match status" value="1"/>
</dbReference>
<comment type="catalytic activity">
    <reaction evidence="16">
        <text>L-seryl-[protein] + ATP = O-phospho-L-seryl-[protein] + ADP + H(+)</text>
        <dbReference type="Rhea" id="RHEA:17989"/>
        <dbReference type="Rhea" id="RHEA-COMP:9863"/>
        <dbReference type="Rhea" id="RHEA-COMP:11604"/>
        <dbReference type="ChEBI" id="CHEBI:15378"/>
        <dbReference type="ChEBI" id="CHEBI:29999"/>
        <dbReference type="ChEBI" id="CHEBI:30616"/>
        <dbReference type="ChEBI" id="CHEBI:83421"/>
        <dbReference type="ChEBI" id="CHEBI:456216"/>
        <dbReference type="EC" id="2.7.12.2"/>
    </reaction>
</comment>
<evidence type="ECO:0000256" key="4">
    <source>
        <dbReference type="ARBA" id="ARBA00013948"/>
    </source>
</evidence>
<dbReference type="PROSITE" id="PS00109">
    <property type="entry name" value="PROTEIN_KINASE_TYR"/>
    <property type="match status" value="1"/>
</dbReference>
<accession>A0AAE0MGA5</accession>
<feature type="non-terminal residue" evidence="20">
    <location>
        <position position="1"/>
    </location>
</feature>
<evidence type="ECO:0000256" key="10">
    <source>
        <dbReference type="ARBA" id="ARBA00030980"/>
    </source>
</evidence>
<dbReference type="GO" id="GO:0004713">
    <property type="term" value="F:protein tyrosine kinase activity"/>
    <property type="evidence" value="ECO:0007669"/>
    <property type="project" value="InterPro"/>
</dbReference>
<dbReference type="PIRSF" id="PIRSF000654">
    <property type="entry name" value="Integrin-linked_kinase"/>
    <property type="match status" value="1"/>
</dbReference>
<comment type="catalytic activity">
    <reaction evidence="15">
        <text>L-seryl-[protein] + ATP = O-phospho-L-seryl-[protein] + ADP + H(+)</text>
        <dbReference type="Rhea" id="RHEA:17989"/>
        <dbReference type="Rhea" id="RHEA-COMP:9863"/>
        <dbReference type="Rhea" id="RHEA-COMP:11604"/>
        <dbReference type="ChEBI" id="CHEBI:15378"/>
        <dbReference type="ChEBI" id="CHEBI:29999"/>
        <dbReference type="ChEBI" id="CHEBI:30616"/>
        <dbReference type="ChEBI" id="CHEBI:83421"/>
        <dbReference type="ChEBI" id="CHEBI:456216"/>
        <dbReference type="EC" id="2.7.11.1"/>
    </reaction>
</comment>
<evidence type="ECO:0000313" key="21">
    <source>
        <dbReference type="Proteomes" id="UP001283341"/>
    </source>
</evidence>
<comment type="subunit">
    <text evidence="2">Component of the EKC/KEOPS complex composed of at least BUD32, CGI121, GON7, KAE1 and PCC1; the whole complex dimerizes.</text>
</comment>
<evidence type="ECO:0000256" key="15">
    <source>
        <dbReference type="ARBA" id="ARBA00048679"/>
    </source>
</evidence>
<reference evidence="20" key="1">
    <citation type="journal article" date="2023" name="Mol. Phylogenet. Evol.">
        <title>Genome-scale phylogeny and comparative genomics of the fungal order Sordariales.</title>
        <authorList>
            <person name="Hensen N."/>
            <person name="Bonometti L."/>
            <person name="Westerberg I."/>
            <person name="Brannstrom I.O."/>
            <person name="Guillou S."/>
            <person name="Cros-Aarteil S."/>
            <person name="Calhoun S."/>
            <person name="Haridas S."/>
            <person name="Kuo A."/>
            <person name="Mondo S."/>
            <person name="Pangilinan J."/>
            <person name="Riley R."/>
            <person name="LaButti K."/>
            <person name="Andreopoulos B."/>
            <person name="Lipzen A."/>
            <person name="Chen C."/>
            <person name="Yan M."/>
            <person name="Daum C."/>
            <person name="Ng V."/>
            <person name="Clum A."/>
            <person name="Steindorff A."/>
            <person name="Ohm R.A."/>
            <person name="Martin F."/>
            <person name="Silar P."/>
            <person name="Natvig D.O."/>
            <person name="Lalanne C."/>
            <person name="Gautier V."/>
            <person name="Ament-Velasquez S.L."/>
            <person name="Kruys A."/>
            <person name="Hutchinson M.I."/>
            <person name="Powell A.J."/>
            <person name="Barry K."/>
            <person name="Miller A.N."/>
            <person name="Grigoriev I.V."/>
            <person name="Debuchy R."/>
            <person name="Gladieux P."/>
            <person name="Hiltunen Thoren M."/>
            <person name="Johannesson H."/>
        </authorList>
    </citation>
    <scope>NUCLEOTIDE SEQUENCE</scope>
    <source>
        <strain evidence="20">CBS 118394</strain>
    </source>
</reference>
<dbReference type="EC" id="2.7.11.1" evidence="3"/>
<evidence type="ECO:0000256" key="8">
    <source>
        <dbReference type="ARBA" id="ARBA00022777"/>
    </source>
</evidence>
<organism evidence="20 21">
    <name type="scientific">Apodospora peruviana</name>
    <dbReference type="NCBI Taxonomy" id="516989"/>
    <lineage>
        <taxon>Eukaryota</taxon>
        <taxon>Fungi</taxon>
        <taxon>Dikarya</taxon>
        <taxon>Ascomycota</taxon>
        <taxon>Pezizomycotina</taxon>
        <taxon>Sordariomycetes</taxon>
        <taxon>Sordariomycetidae</taxon>
        <taxon>Sordariales</taxon>
        <taxon>Lasiosphaeriaceae</taxon>
        <taxon>Apodospora</taxon>
    </lineage>
</organism>
<comment type="function">
    <text evidence="1">Component of the EKC/KEOPS complex that is required for the formation of a threonylcarbamoyl group on adenosine at position 37 (t(6)A37) in tRNAs that read codons beginning with adenine. The complex is probably involved in the transfer of the threonylcarbamoyl moiety of threonylcarbamoyl-AMP (TC-AMP) to the N6 group of A37. BUD32 has ATPase activity in the context of the EKC/KEOPS complex and likely plays a supporting role to the catalytic subunit KAE1. The EKC/KEOPS complex also promotes both telomere uncapping and telomere elongation. The complex is required for efficient recruitment of transcriptional coactivators.</text>
</comment>
<dbReference type="InterPro" id="IPR008266">
    <property type="entry name" value="Tyr_kinase_AS"/>
</dbReference>
<evidence type="ECO:0000256" key="6">
    <source>
        <dbReference type="ARBA" id="ARBA00022679"/>
    </source>
</evidence>
<gene>
    <name evidence="20" type="ORF">B0H66DRAFT_469499</name>
</gene>
<comment type="catalytic activity">
    <reaction evidence="14">
        <text>L-threonyl-[protein] + ATP = O-phospho-L-threonyl-[protein] + ADP + H(+)</text>
        <dbReference type="Rhea" id="RHEA:46608"/>
        <dbReference type="Rhea" id="RHEA-COMP:11060"/>
        <dbReference type="Rhea" id="RHEA-COMP:11605"/>
        <dbReference type="ChEBI" id="CHEBI:15378"/>
        <dbReference type="ChEBI" id="CHEBI:30013"/>
        <dbReference type="ChEBI" id="CHEBI:30616"/>
        <dbReference type="ChEBI" id="CHEBI:61977"/>
        <dbReference type="ChEBI" id="CHEBI:456216"/>
        <dbReference type="EC" id="2.7.11.1"/>
    </reaction>
</comment>
<dbReference type="SMART" id="SM00219">
    <property type="entry name" value="TyrKc"/>
    <property type="match status" value="1"/>
</dbReference>
<evidence type="ECO:0000256" key="16">
    <source>
        <dbReference type="ARBA" id="ARBA00049014"/>
    </source>
</evidence>
<dbReference type="SUPFAM" id="SSF56112">
    <property type="entry name" value="Protein kinase-like (PK-like)"/>
    <property type="match status" value="1"/>
</dbReference>
<dbReference type="InterPro" id="IPR011009">
    <property type="entry name" value="Kinase-like_dom_sf"/>
</dbReference>
<dbReference type="PANTHER" id="PTHR48013:SF9">
    <property type="entry name" value="DUAL SPECIFICITY MITOGEN-ACTIVATED PROTEIN KINASE KINASE 5"/>
    <property type="match status" value="1"/>
</dbReference>
<evidence type="ECO:0000259" key="19">
    <source>
        <dbReference type="PROSITE" id="PS50011"/>
    </source>
</evidence>
<dbReference type="GO" id="GO:0004708">
    <property type="term" value="F:MAP kinase kinase activity"/>
    <property type="evidence" value="ECO:0007669"/>
    <property type="project" value="UniProtKB-EC"/>
</dbReference>
<evidence type="ECO:0000256" key="5">
    <source>
        <dbReference type="ARBA" id="ARBA00019973"/>
    </source>
</evidence>
<keyword evidence="6" id="KW-0808">Transferase</keyword>
<feature type="domain" description="Protein kinase" evidence="19">
    <location>
        <begin position="1"/>
        <end position="219"/>
    </location>
</feature>
<comment type="caution">
    <text evidence="20">The sequence shown here is derived from an EMBL/GenBank/DDBJ whole genome shotgun (WGS) entry which is preliminary data.</text>
</comment>
<dbReference type="EC" id="2.7.12.2" evidence="13"/>
<evidence type="ECO:0000256" key="11">
    <source>
        <dbReference type="ARBA" id="ARBA00033194"/>
    </source>
</evidence>
<evidence type="ECO:0000256" key="2">
    <source>
        <dbReference type="ARBA" id="ARBA00011534"/>
    </source>
</evidence>
<evidence type="ECO:0000256" key="1">
    <source>
        <dbReference type="ARBA" id="ARBA00003747"/>
    </source>
</evidence>
<dbReference type="GO" id="GO:0005524">
    <property type="term" value="F:ATP binding"/>
    <property type="evidence" value="ECO:0007669"/>
    <property type="project" value="UniProtKB-KW"/>
</dbReference>
<dbReference type="PANTHER" id="PTHR48013">
    <property type="entry name" value="DUAL SPECIFICITY MITOGEN-ACTIVATED PROTEIN KINASE KINASE 5-RELATED"/>
    <property type="match status" value="1"/>
</dbReference>
<proteinExistence type="inferred from homology"/>
<dbReference type="AlphaFoldDB" id="A0AAE0MGA5"/>
<evidence type="ECO:0000256" key="3">
    <source>
        <dbReference type="ARBA" id="ARBA00012513"/>
    </source>
</evidence>
<dbReference type="InterPro" id="IPR020635">
    <property type="entry name" value="Tyr_kinase_cat_dom"/>
</dbReference>
<keyword evidence="21" id="KW-1185">Reference proteome</keyword>
<evidence type="ECO:0000256" key="18">
    <source>
        <dbReference type="ARBA" id="ARBA00051693"/>
    </source>
</evidence>
<evidence type="ECO:0000313" key="20">
    <source>
        <dbReference type="EMBL" id="KAK3331472.1"/>
    </source>
</evidence>
<evidence type="ECO:0000256" key="7">
    <source>
        <dbReference type="ARBA" id="ARBA00022741"/>
    </source>
</evidence>
<protein>
    <recommendedName>
        <fullName evidence="5">EKC/KEOPS complex subunit BUD32</fullName>
        <ecNumber evidence="3">2.7.11.1</ecNumber>
        <ecNumber evidence="13">2.7.12.2</ecNumber>
    </recommendedName>
    <alternativeName>
        <fullName evidence="10 11">Atypical Serine/threonine protein kinase BUD32</fullName>
    </alternativeName>
    <alternativeName>
        <fullName evidence="4">EKC/KEOPS complex subunit bud32</fullName>
    </alternativeName>
</protein>
<keyword evidence="9" id="KW-0067">ATP-binding</keyword>
<dbReference type="InterPro" id="IPR000719">
    <property type="entry name" value="Prot_kinase_dom"/>
</dbReference>
<comment type="similarity">
    <text evidence="12">Belongs to the protein kinase superfamily. STE Ser/Thr protein kinase family. MAP kinase kinase subfamily.</text>
</comment>
<evidence type="ECO:0000256" key="12">
    <source>
        <dbReference type="ARBA" id="ARBA00038035"/>
    </source>
</evidence>
<comment type="catalytic activity">
    <reaction evidence="18">
        <text>L-tyrosyl-[protein] + ATP = O-phospho-L-tyrosyl-[protein] + ADP + H(+)</text>
        <dbReference type="Rhea" id="RHEA:10596"/>
        <dbReference type="Rhea" id="RHEA-COMP:10136"/>
        <dbReference type="Rhea" id="RHEA-COMP:20101"/>
        <dbReference type="ChEBI" id="CHEBI:15378"/>
        <dbReference type="ChEBI" id="CHEBI:30616"/>
        <dbReference type="ChEBI" id="CHEBI:46858"/>
        <dbReference type="ChEBI" id="CHEBI:61978"/>
        <dbReference type="ChEBI" id="CHEBI:456216"/>
        <dbReference type="EC" id="2.7.12.2"/>
    </reaction>
</comment>
<dbReference type="EMBL" id="JAUEDM010000001">
    <property type="protein sequence ID" value="KAK3331472.1"/>
    <property type="molecule type" value="Genomic_DNA"/>
</dbReference>
<evidence type="ECO:0000256" key="17">
    <source>
        <dbReference type="ARBA" id="ARBA00049299"/>
    </source>
</evidence>
<dbReference type="GO" id="GO:0004674">
    <property type="term" value="F:protein serine/threonine kinase activity"/>
    <property type="evidence" value="ECO:0007669"/>
    <property type="project" value="UniProtKB-EC"/>
</dbReference>
<evidence type="ECO:0000256" key="9">
    <source>
        <dbReference type="ARBA" id="ARBA00022840"/>
    </source>
</evidence>
<keyword evidence="7" id="KW-0547">Nucleotide-binding</keyword>
<dbReference type="Gene3D" id="1.10.510.10">
    <property type="entry name" value="Transferase(Phosphotransferase) domain 1"/>
    <property type="match status" value="1"/>
</dbReference>
<reference evidence="20" key="2">
    <citation type="submission" date="2023-06" db="EMBL/GenBank/DDBJ databases">
        <authorList>
            <consortium name="Lawrence Berkeley National Laboratory"/>
            <person name="Haridas S."/>
            <person name="Hensen N."/>
            <person name="Bonometti L."/>
            <person name="Westerberg I."/>
            <person name="Brannstrom I.O."/>
            <person name="Guillou S."/>
            <person name="Cros-Aarteil S."/>
            <person name="Calhoun S."/>
            <person name="Kuo A."/>
            <person name="Mondo S."/>
            <person name="Pangilinan J."/>
            <person name="Riley R."/>
            <person name="Labutti K."/>
            <person name="Andreopoulos B."/>
            <person name="Lipzen A."/>
            <person name="Chen C."/>
            <person name="Yanf M."/>
            <person name="Daum C."/>
            <person name="Ng V."/>
            <person name="Clum A."/>
            <person name="Steindorff A."/>
            <person name="Ohm R."/>
            <person name="Martin F."/>
            <person name="Silar P."/>
            <person name="Natvig D."/>
            <person name="Lalanne C."/>
            <person name="Gautier V."/>
            <person name="Ament-Velasquez S.L."/>
            <person name="Kruys A."/>
            <person name="Hutchinson M.I."/>
            <person name="Powell A.J."/>
            <person name="Barry K."/>
            <person name="Miller A.N."/>
            <person name="Grigoriev I.V."/>
            <person name="Debuchy R."/>
            <person name="Gladieux P."/>
            <person name="Thoren M.H."/>
            <person name="Johannesson H."/>
        </authorList>
    </citation>
    <scope>NUCLEOTIDE SEQUENCE</scope>
    <source>
        <strain evidence="20">CBS 118394</strain>
    </source>
</reference>
<dbReference type="Proteomes" id="UP001283341">
    <property type="component" value="Unassembled WGS sequence"/>
</dbReference>
<dbReference type="Pfam" id="PF00069">
    <property type="entry name" value="Pkinase"/>
    <property type="match status" value="1"/>
</dbReference>
<comment type="catalytic activity">
    <reaction evidence="17">
        <text>L-threonyl-[protein] + ATP = O-phospho-L-threonyl-[protein] + ADP + H(+)</text>
        <dbReference type="Rhea" id="RHEA:46608"/>
        <dbReference type="Rhea" id="RHEA-COMP:11060"/>
        <dbReference type="Rhea" id="RHEA-COMP:11605"/>
        <dbReference type="ChEBI" id="CHEBI:15378"/>
        <dbReference type="ChEBI" id="CHEBI:30013"/>
        <dbReference type="ChEBI" id="CHEBI:30616"/>
        <dbReference type="ChEBI" id="CHEBI:61977"/>
        <dbReference type="ChEBI" id="CHEBI:456216"/>
        <dbReference type="EC" id="2.7.12.2"/>
    </reaction>
</comment>
<evidence type="ECO:0000256" key="14">
    <source>
        <dbReference type="ARBA" id="ARBA00047899"/>
    </source>
</evidence>
<keyword evidence="8 20" id="KW-0418">Kinase</keyword>
<sequence length="227" mass="25479">RRRLMQDLNLMKSCVSPHIVSIIGALEPEWENSSVTILTEYMEGRSTQDIVIGIGPFDHKVLGKVAEAVLRAIDYLHTKHRIIHRDVRPGNIFLNARGEIKLGGFDLATTTLRTFHSTLGPLSTAPYMSPERTTGQHYTVTCDVWSLGISLIELGTGKSWTYGKGLLDVLDLIVRRAPPTLPEGYVGPESLHVFIERCLEKDPRRRASPARFLVSDRYFQTQRGLAN</sequence>
<name>A0AAE0MGA5_9PEZI</name>